<reference evidence="3" key="1">
    <citation type="submission" date="2017-02" db="EMBL/GenBank/DDBJ databases">
        <authorList>
            <person name="Varghese N."/>
            <person name="Submissions S."/>
        </authorList>
    </citation>
    <scope>NUCLEOTIDE SEQUENCE [LARGE SCALE GENOMIC DNA]</scope>
    <source>
        <strain evidence="3">DSM 22270</strain>
    </source>
</reference>
<evidence type="ECO:0000313" key="3">
    <source>
        <dbReference type="Proteomes" id="UP000190897"/>
    </source>
</evidence>
<dbReference type="SUPFAM" id="SSF53756">
    <property type="entry name" value="UDP-Glycosyltransferase/glycogen phosphorylase"/>
    <property type="match status" value="1"/>
</dbReference>
<dbReference type="AlphaFoldDB" id="A0A1T5E9D9"/>
<protein>
    <submittedName>
        <fullName evidence="2">Glycosyl transferases group 1</fullName>
    </submittedName>
</protein>
<gene>
    <name evidence="2" type="ORF">SAMN05660293_02259</name>
</gene>
<feature type="domain" description="Glycosyl transferase family 1" evidence="1">
    <location>
        <begin position="210"/>
        <end position="296"/>
    </location>
</feature>
<organism evidence="2 3">
    <name type="scientific">Dyadobacter psychrophilus</name>
    <dbReference type="NCBI Taxonomy" id="651661"/>
    <lineage>
        <taxon>Bacteria</taxon>
        <taxon>Pseudomonadati</taxon>
        <taxon>Bacteroidota</taxon>
        <taxon>Cytophagia</taxon>
        <taxon>Cytophagales</taxon>
        <taxon>Spirosomataceae</taxon>
        <taxon>Dyadobacter</taxon>
    </lineage>
</organism>
<dbReference type="PANTHER" id="PTHR12526">
    <property type="entry name" value="GLYCOSYLTRANSFERASE"/>
    <property type="match status" value="1"/>
</dbReference>
<dbReference type="STRING" id="651661.SAMN05660293_02259"/>
<evidence type="ECO:0000313" key="2">
    <source>
        <dbReference type="EMBL" id="SKB80692.1"/>
    </source>
</evidence>
<dbReference type="Proteomes" id="UP000190897">
    <property type="component" value="Unassembled WGS sequence"/>
</dbReference>
<dbReference type="RefSeq" id="WP_082214751.1">
    <property type="nucleotide sequence ID" value="NZ_FUZA01000002.1"/>
</dbReference>
<accession>A0A1T5E9D9</accession>
<sequence>MNGNISTEKRLKIFTWHIHGSYLYYLSQGEYDIFIPVRGAKDEGYYGRGTTFPFGPNVIEIPAAEVRNMDFDCILFQSERNFLIDQHEILADWQKRLPRVYVEHNTPEQHPTNTRHVMTDPEVTLVHVTHFNKLMWDSAGLRNVRVIEHGVCIPDVTYQGDIPRGIVVINHIQQRGRVTGWDVFDEVRKHVPIDLVGMGTLESGGLGEVLNPQLPEFISHYRFFFNPIRYTSFGLAVCEAMMTGMPVVAMATTEYVTVIKNGESGFIDTNIDNLIENMNRLIADQGEARRLGQHARAIALAKFSIDRFTSDWEKIFRQTIQLNIRNHEKEDSIYQ</sequence>
<dbReference type="Gene3D" id="3.40.50.2000">
    <property type="entry name" value="Glycogen Phosphorylase B"/>
    <property type="match status" value="1"/>
</dbReference>
<dbReference type="InterPro" id="IPR001296">
    <property type="entry name" value="Glyco_trans_1"/>
</dbReference>
<dbReference type="CDD" id="cd03801">
    <property type="entry name" value="GT4_PimA-like"/>
    <property type="match status" value="1"/>
</dbReference>
<name>A0A1T5E9D9_9BACT</name>
<dbReference type="GO" id="GO:0016757">
    <property type="term" value="F:glycosyltransferase activity"/>
    <property type="evidence" value="ECO:0007669"/>
    <property type="project" value="InterPro"/>
</dbReference>
<proteinExistence type="predicted"/>
<dbReference type="PANTHER" id="PTHR12526:SF627">
    <property type="entry name" value="D-RHAMNOSYLTRANSFERASE WBPZ"/>
    <property type="match status" value="1"/>
</dbReference>
<keyword evidence="3" id="KW-1185">Reference proteome</keyword>
<dbReference type="Pfam" id="PF00534">
    <property type="entry name" value="Glycos_transf_1"/>
    <property type="match status" value="1"/>
</dbReference>
<evidence type="ECO:0000259" key="1">
    <source>
        <dbReference type="Pfam" id="PF00534"/>
    </source>
</evidence>
<dbReference type="EMBL" id="FUZA01000002">
    <property type="protein sequence ID" value="SKB80692.1"/>
    <property type="molecule type" value="Genomic_DNA"/>
</dbReference>
<dbReference type="OrthoDB" id="9794513at2"/>
<keyword evidence="2" id="KW-0808">Transferase</keyword>